<comment type="caution">
    <text evidence="1">The sequence shown here is derived from an EMBL/GenBank/DDBJ whole genome shotgun (WGS) entry which is preliminary data.</text>
</comment>
<keyword evidence="2" id="KW-1185">Reference proteome</keyword>
<evidence type="ECO:0000313" key="1">
    <source>
        <dbReference type="EMBL" id="GFO12768.1"/>
    </source>
</evidence>
<accession>A0AAV4B101</accession>
<name>A0AAV4B101_9GAST</name>
<dbReference type="EMBL" id="BLXT01004458">
    <property type="protein sequence ID" value="GFO12768.1"/>
    <property type="molecule type" value="Genomic_DNA"/>
</dbReference>
<gene>
    <name evidence="1" type="ORF">PoB_003927300</name>
</gene>
<dbReference type="AlphaFoldDB" id="A0AAV4B101"/>
<protein>
    <submittedName>
        <fullName evidence="1">Uncharacterized protein</fullName>
    </submittedName>
</protein>
<evidence type="ECO:0000313" key="2">
    <source>
        <dbReference type="Proteomes" id="UP000735302"/>
    </source>
</evidence>
<dbReference type="Proteomes" id="UP000735302">
    <property type="component" value="Unassembled WGS sequence"/>
</dbReference>
<reference evidence="1 2" key="1">
    <citation type="journal article" date="2021" name="Elife">
        <title>Chloroplast acquisition without the gene transfer in kleptoplastic sea slugs, Plakobranchus ocellatus.</title>
        <authorList>
            <person name="Maeda T."/>
            <person name="Takahashi S."/>
            <person name="Yoshida T."/>
            <person name="Shimamura S."/>
            <person name="Takaki Y."/>
            <person name="Nagai Y."/>
            <person name="Toyoda A."/>
            <person name="Suzuki Y."/>
            <person name="Arimoto A."/>
            <person name="Ishii H."/>
            <person name="Satoh N."/>
            <person name="Nishiyama T."/>
            <person name="Hasebe M."/>
            <person name="Maruyama T."/>
            <person name="Minagawa J."/>
            <person name="Obokata J."/>
            <person name="Shigenobu S."/>
        </authorList>
    </citation>
    <scope>NUCLEOTIDE SEQUENCE [LARGE SCALE GENOMIC DNA]</scope>
</reference>
<sequence length="134" mass="14895">MLRLEKLFTHIKCVADYHYCLQPRHRVCFQPVGGFLLPSAAMVRRIWSLNWCGGIALVLGIASPQKSDPGLSGLPSGQGTGDGHSNLQMSGQVYYLLGHQRPLMWERIQRISQATVQHSCSSSGIVYKINIFIV</sequence>
<organism evidence="1 2">
    <name type="scientific">Plakobranchus ocellatus</name>
    <dbReference type="NCBI Taxonomy" id="259542"/>
    <lineage>
        <taxon>Eukaryota</taxon>
        <taxon>Metazoa</taxon>
        <taxon>Spiralia</taxon>
        <taxon>Lophotrochozoa</taxon>
        <taxon>Mollusca</taxon>
        <taxon>Gastropoda</taxon>
        <taxon>Heterobranchia</taxon>
        <taxon>Euthyneura</taxon>
        <taxon>Panpulmonata</taxon>
        <taxon>Sacoglossa</taxon>
        <taxon>Placobranchoidea</taxon>
        <taxon>Plakobranchidae</taxon>
        <taxon>Plakobranchus</taxon>
    </lineage>
</organism>
<proteinExistence type="predicted"/>